<dbReference type="AlphaFoldDB" id="A0A540MDA6"/>
<organism evidence="1 2">
    <name type="scientific">Malus baccata</name>
    <name type="common">Siberian crab apple</name>
    <name type="synonym">Pyrus baccata</name>
    <dbReference type="NCBI Taxonomy" id="106549"/>
    <lineage>
        <taxon>Eukaryota</taxon>
        <taxon>Viridiplantae</taxon>
        <taxon>Streptophyta</taxon>
        <taxon>Embryophyta</taxon>
        <taxon>Tracheophyta</taxon>
        <taxon>Spermatophyta</taxon>
        <taxon>Magnoliopsida</taxon>
        <taxon>eudicotyledons</taxon>
        <taxon>Gunneridae</taxon>
        <taxon>Pentapetalae</taxon>
        <taxon>rosids</taxon>
        <taxon>fabids</taxon>
        <taxon>Rosales</taxon>
        <taxon>Rosaceae</taxon>
        <taxon>Amygdaloideae</taxon>
        <taxon>Maleae</taxon>
        <taxon>Malus</taxon>
    </lineage>
</organism>
<dbReference type="EMBL" id="VIEB01000287">
    <property type="protein sequence ID" value="TQD96685.1"/>
    <property type="molecule type" value="Genomic_DNA"/>
</dbReference>
<comment type="caution">
    <text evidence="1">The sequence shown here is derived from an EMBL/GenBank/DDBJ whole genome shotgun (WGS) entry which is preliminary data.</text>
</comment>
<keyword evidence="2" id="KW-1185">Reference proteome</keyword>
<evidence type="ECO:0000313" key="1">
    <source>
        <dbReference type="EMBL" id="TQD96685.1"/>
    </source>
</evidence>
<gene>
    <name evidence="1" type="ORF">C1H46_017687</name>
</gene>
<accession>A0A540MDA6</accession>
<proteinExistence type="predicted"/>
<dbReference type="Proteomes" id="UP000315295">
    <property type="component" value="Unassembled WGS sequence"/>
</dbReference>
<sequence length="139" mass="16085">MVPKNSRSSKPYQLSISGYGKSIALFRQYFELVDPYVEIWVMKEYGMEESWTKLTILLPPGPERDSLYQPLCFRKSGDVVLVVFDGCEDDVYDDRYGLVSLDLVSKQFTNLGIDGYKYYYAEYYVESLVLLDNTDAVSY</sequence>
<evidence type="ECO:0000313" key="2">
    <source>
        <dbReference type="Proteomes" id="UP000315295"/>
    </source>
</evidence>
<evidence type="ECO:0008006" key="3">
    <source>
        <dbReference type="Google" id="ProtNLM"/>
    </source>
</evidence>
<reference evidence="1 2" key="1">
    <citation type="journal article" date="2019" name="G3 (Bethesda)">
        <title>Sequencing of a Wild Apple (Malus baccata) Genome Unravels the Differences Between Cultivated and Wild Apple Species Regarding Disease Resistance and Cold Tolerance.</title>
        <authorList>
            <person name="Chen X."/>
        </authorList>
    </citation>
    <scope>NUCLEOTIDE SEQUENCE [LARGE SCALE GENOMIC DNA]</scope>
    <source>
        <strain evidence="2">cv. Shandingzi</strain>
        <tissue evidence="1">Leaves</tissue>
    </source>
</reference>
<name>A0A540MDA6_MALBA</name>
<protein>
    <recommendedName>
        <fullName evidence="3">F-box associated domain-containing protein</fullName>
    </recommendedName>
</protein>